<dbReference type="InterPro" id="IPR001763">
    <property type="entry name" value="Rhodanese-like_dom"/>
</dbReference>
<dbReference type="SUPFAM" id="SSF52821">
    <property type="entry name" value="Rhodanese/Cell cycle control phosphatase"/>
    <property type="match status" value="1"/>
</dbReference>
<feature type="domain" description="Rhodanese" evidence="1">
    <location>
        <begin position="8"/>
        <end position="93"/>
    </location>
</feature>
<protein>
    <recommendedName>
        <fullName evidence="1">Rhodanese domain-containing protein</fullName>
    </recommendedName>
</protein>
<evidence type="ECO:0000259" key="1">
    <source>
        <dbReference type="PROSITE" id="PS50206"/>
    </source>
</evidence>
<dbReference type="AlphaFoldDB" id="A0A3B0UR64"/>
<reference evidence="2" key="1">
    <citation type="submission" date="2018-06" db="EMBL/GenBank/DDBJ databases">
        <authorList>
            <person name="Zhirakovskaya E."/>
        </authorList>
    </citation>
    <scope>NUCLEOTIDE SEQUENCE</scope>
</reference>
<dbReference type="InterPro" id="IPR036873">
    <property type="entry name" value="Rhodanese-like_dom_sf"/>
</dbReference>
<name>A0A3B0UR64_9ZZZZ</name>
<dbReference type="PANTHER" id="PTHR43031">
    <property type="entry name" value="FAD-DEPENDENT OXIDOREDUCTASE"/>
    <property type="match status" value="1"/>
</dbReference>
<accession>A0A3B0UR64</accession>
<dbReference type="PANTHER" id="PTHR43031:SF18">
    <property type="entry name" value="RHODANESE-RELATED SULFURTRANSFERASES"/>
    <property type="match status" value="1"/>
</dbReference>
<sequence length="95" mass="10551">MEIRELINDSNNTIIDVRGSFEFEYGNAEGTINIPLDEIPSRMEELKQMGGTILLCCASGNRSGYAEAYLKNQGIENVLNIGSWMDVQYLQSSVA</sequence>
<dbReference type="PROSITE" id="PS50206">
    <property type="entry name" value="RHODANESE_3"/>
    <property type="match status" value="1"/>
</dbReference>
<dbReference type="InterPro" id="IPR050229">
    <property type="entry name" value="GlpE_sulfurtransferase"/>
</dbReference>
<evidence type="ECO:0000313" key="2">
    <source>
        <dbReference type="EMBL" id="VAW27109.1"/>
    </source>
</evidence>
<gene>
    <name evidence="2" type="ORF">MNBD_BACTEROID06-1465</name>
</gene>
<dbReference type="Pfam" id="PF00581">
    <property type="entry name" value="Rhodanese"/>
    <property type="match status" value="1"/>
</dbReference>
<proteinExistence type="predicted"/>
<dbReference type="Gene3D" id="3.40.250.10">
    <property type="entry name" value="Rhodanese-like domain"/>
    <property type="match status" value="1"/>
</dbReference>
<dbReference type="EMBL" id="UOES01000182">
    <property type="protein sequence ID" value="VAW27109.1"/>
    <property type="molecule type" value="Genomic_DNA"/>
</dbReference>
<dbReference type="CDD" id="cd00158">
    <property type="entry name" value="RHOD"/>
    <property type="match status" value="1"/>
</dbReference>
<dbReference type="SMART" id="SM00450">
    <property type="entry name" value="RHOD"/>
    <property type="match status" value="1"/>
</dbReference>
<organism evidence="2">
    <name type="scientific">hydrothermal vent metagenome</name>
    <dbReference type="NCBI Taxonomy" id="652676"/>
    <lineage>
        <taxon>unclassified sequences</taxon>
        <taxon>metagenomes</taxon>
        <taxon>ecological metagenomes</taxon>
    </lineage>
</organism>